<dbReference type="InterPro" id="IPR011008">
    <property type="entry name" value="Dimeric_a/b-barrel"/>
</dbReference>
<sequence length="173" mass="19489">MQCYAVEMSFSADEKLRKQWRAAHRDYWQALADRGVLVGGGLWPDENGGLLVCRAAGEDELWTLVRADPYALAGVMARLRVRRWNVMMGERLLDPPEPDEPPDGPAQSEWPLTAHEHRIARLVLDGMTNQEIATHFRVSSRAVELHLTSMYRKLGISRRAQLALALTFSPLAA</sequence>
<dbReference type="PRINTS" id="PR00038">
    <property type="entry name" value="HTHLUXR"/>
</dbReference>
<dbReference type="InterPro" id="IPR005545">
    <property type="entry name" value="YCII"/>
</dbReference>
<evidence type="ECO:0000313" key="6">
    <source>
        <dbReference type="EMBL" id="GIM68315.1"/>
    </source>
</evidence>
<dbReference type="AlphaFoldDB" id="A0A919SAQ6"/>
<feature type="domain" description="HTH luxR-type" evidence="5">
    <location>
        <begin position="105"/>
        <end position="171"/>
    </location>
</feature>
<evidence type="ECO:0000256" key="1">
    <source>
        <dbReference type="ARBA" id="ARBA00007689"/>
    </source>
</evidence>
<protein>
    <recommendedName>
        <fullName evidence="5">HTH luxR-type domain-containing protein</fullName>
    </recommendedName>
</protein>
<dbReference type="PANTHER" id="PTHR44688">
    <property type="entry name" value="DNA-BINDING TRANSCRIPTIONAL ACTIVATOR DEVR_DOSR"/>
    <property type="match status" value="1"/>
</dbReference>
<gene>
    <name evidence="6" type="ORF">Aco04nite_10310</name>
</gene>
<dbReference type="PROSITE" id="PS50043">
    <property type="entry name" value="HTH_LUXR_2"/>
    <property type="match status" value="1"/>
</dbReference>
<keyword evidence="7" id="KW-1185">Reference proteome</keyword>
<evidence type="ECO:0000256" key="2">
    <source>
        <dbReference type="ARBA" id="ARBA00023015"/>
    </source>
</evidence>
<dbReference type="GO" id="GO:0006355">
    <property type="term" value="P:regulation of DNA-templated transcription"/>
    <property type="evidence" value="ECO:0007669"/>
    <property type="project" value="InterPro"/>
</dbReference>
<dbReference type="SMART" id="SM00421">
    <property type="entry name" value="HTH_LUXR"/>
    <property type="match status" value="1"/>
</dbReference>
<dbReference type="SUPFAM" id="SSF54909">
    <property type="entry name" value="Dimeric alpha+beta barrel"/>
    <property type="match status" value="1"/>
</dbReference>
<proteinExistence type="inferred from homology"/>
<name>A0A919SAQ6_9ACTN</name>
<reference evidence="6" key="1">
    <citation type="submission" date="2021-03" db="EMBL/GenBank/DDBJ databases">
        <title>Whole genome shotgun sequence of Actinoplanes consettensis NBRC 14913.</title>
        <authorList>
            <person name="Komaki H."/>
            <person name="Tamura T."/>
        </authorList>
    </citation>
    <scope>NUCLEOTIDE SEQUENCE</scope>
    <source>
        <strain evidence="6">NBRC 14913</strain>
    </source>
</reference>
<dbReference type="Gene3D" id="3.30.70.1060">
    <property type="entry name" value="Dimeric alpha+beta barrel"/>
    <property type="match status" value="1"/>
</dbReference>
<comment type="caution">
    <text evidence="6">The sequence shown here is derived from an EMBL/GenBank/DDBJ whole genome shotgun (WGS) entry which is preliminary data.</text>
</comment>
<keyword evidence="3" id="KW-0238">DNA-binding</keyword>
<dbReference type="CDD" id="cd06170">
    <property type="entry name" value="LuxR_C_like"/>
    <property type="match status" value="1"/>
</dbReference>
<dbReference type="EMBL" id="BOQP01000004">
    <property type="protein sequence ID" value="GIM68315.1"/>
    <property type="molecule type" value="Genomic_DNA"/>
</dbReference>
<dbReference type="Pfam" id="PF03795">
    <property type="entry name" value="YCII"/>
    <property type="match status" value="1"/>
</dbReference>
<dbReference type="Gene3D" id="1.10.10.10">
    <property type="entry name" value="Winged helix-like DNA-binding domain superfamily/Winged helix DNA-binding domain"/>
    <property type="match status" value="1"/>
</dbReference>
<dbReference type="InterPro" id="IPR000792">
    <property type="entry name" value="Tscrpt_reg_LuxR_C"/>
</dbReference>
<dbReference type="Pfam" id="PF00196">
    <property type="entry name" value="GerE"/>
    <property type="match status" value="1"/>
</dbReference>
<organism evidence="6 7">
    <name type="scientific">Winogradskya consettensis</name>
    <dbReference type="NCBI Taxonomy" id="113560"/>
    <lineage>
        <taxon>Bacteria</taxon>
        <taxon>Bacillati</taxon>
        <taxon>Actinomycetota</taxon>
        <taxon>Actinomycetes</taxon>
        <taxon>Micromonosporales</taxon>
        <taxon>Micromonosporaceae</taxon>
        <taxon>Winogradskya</taxon>
    </lineage>
</organism>
<dbReference type="SUPFAM" id="SSF46894">
    <property type="entry name" value="C-terminal effector domain of the bipartite response regulators"/>
    <property type="match status" value="1"/>
</dbReference>
<dbReference type="Proteomes" id="UP000680865">
    <property type="component" value="Unassembled WGS sequence"/>
</dbReference>
<dbReference type="GO" id="GO:0003677">
    <property type="term" value="F:DNA binding"/>
    <property type="evidence" value="ECO:0007669"/>
    <property type="project" value="UniProtKB-KW"/>
</dbReference>
<evidence type="ECO:0000313" key="7">
    <source>
        <dbReference type="Proteomes" id="UP000680865"/>
    </source>
</evidence>
<evidence type="ECO:0000259" key="5">
    <source>
        <dbReference type="PROSITE" id="PS50043"/>
    </source>
</evidence>
<dbReference type="InterPro" id="IPR036388">
    <property type="entry name" value="WH-like_DNA-bd_sf"/>
</dbReference>
<evidence type="ECO:0000256" key="3">
    <source>
        <dbReference type="ARBA" id="ARBA00023125"/>
    </source>
</evidence>
<accession>A0A919SAQ6</accession>
<keyword evidence="4" id="KW-0804">Transcription</keyword>
<keyword evidence="2" id="KW-0805">Transcription regulation</keyword>
<dbReference type="InterPro" id="IPR016032">
    <property type="entry name" value="Sig_transdc_resp-reg_C-effctor"/>
</dbReference>
<comment type="similarity">
    <text evidence="1">Belongs to the YciI family.</text>
</comment>
<dbReference type="PANTHER" id="PTHR44688:SF16">
    <property type="entry name" value="DNA-BINDING TRANSCRIPTIONAL ACTIVATOR DEVR_DOSR"/>
    <property type="match status" value="1"/>
</dbReference>
<evidence type="ECO:0000256" key="4">
    <source>
        <dbReference type="ARBA" id="ARBA00023163"/>
    </source>
</evidence>